<comment type="catalytic activity">
    <reaction evidence="37">
        <text>L-glutaminyl-[protein] + histamine = 5-histaminyl-L-glutamyl-[protein] + NH4(+)</text>
        <dbReference type="Rhea" id="RHEA:66564"/>
        <dbReference type="Rhea" id="RHEA-COMP:10207"/>
        <dbReference type="Rhea" id="RHEA-COMP:17056"/>
        <dbReference type="ChEBI" id="CHEBI:28938"/>
        <dbReference type="ChEBI" id="CHEBI:30011"/>
        <dbReference type="ChEBI" id="CHEBI:58432"/>
        <dbReference type="ChEBI" id="CHEBI:167179"/>
    </reaction>
    <physiologicalReaction direction="left-to-right" evidence="37">
        <dbReference type="Rhea" id="RHEA:66565"/>
    </physiologicalReaction>
</comment>
<dbReference type="PANTHER" id="PTHR11590:SF6">
    <property type="entry name" value="PROTEIN-GLUTAMINE GAMMA-GLUTAMYLTRANSFERASE 2"/>
    <property type="match status" value="1"/>
</dbReference>
<evidence type="ECO:0000256" key="3">
    <source>
        <dbReference type="ARBA" id="ARBA00004173"/>
    </source>
</evidence>
<keyword evidence="13" id="KW-0378">Hydrolase</keyword>
<evidence type="ECO:0000256" key="5">
    <source>
        <dbReference type="ARBA" id="ARBA00004286"/>
    </source>
</evidence>
<evidence type="ECO:0000313" key="43">
    <source>
        <dbReference type="Proteomes" id="UP001501920"/>
    </source>
</evidence>
<dbReference type="Gene3D" id="2.60.40.10">
    <property type="entry name" value="Immunoglobulins"/>
    <property type="match status" value="2"/>
</dbReference>
<evidence type="ECO:0000256" key="19">
    <source>
        <dbReference type="ARBA" id="ARBA00023134"/>
    </source>
</evidence>
<keyword evidence="14" id="KW-0808">Transferase</keyword>
<keyword evidence="18" id="KW-0496">Mitochondrion</keyword>
<protein>
    <recommendedName>
        <fullName evidence="27">Protein-glutamine gamma-glutamyltransferase 2</fullName>
        <ecNumber evidence="23">2.3.2.13</ecNumber>
        <ecNumber evidence="26">3.5.1.44</ecNumber>
    </recommendedName>
    <alternativeName>
        <fullName evidence="30">Isopeptidase TGM2</fullName>
    </alternativeName>
    <alternativeName>
        <fullName evidence="32">Protein-glutamine deamidase TGM2</fullName>
    </alternativeName>
    <alternativeName>
        <fullName evidence="31">Protein-glutamine dopaminyltransferase TGM2</fullName>
    </alternativeName>
    <alternativeName>
        <fullName evidence="34">Protein-glutamine histaminyltransferase TGM2</fullName>
    </alternativeName>
    <alternativeName>
        <fullName evidence="35">Protein-glutamine noradrenalinyltransferase TGM2</fullName>
    </alternativeName>
    <alternativeName>
        <fullName evidence="33">Protein-glutamine serotonyltransferase TGM2</fullName>
    </alternativeName>
    <alternativeName>
        <fullName evidence="29">Tissue transglutaminase</fullName>
    </alternativeName>
    <alternativeName>
        <fullName evidence="28">Transglutaminase-2</fullName>
    </alternativeName>
</protein>
<accession>A0A3B4C5C8</accession>
<evidence type="ECO:0000256" key="24">
    <source>
        <dbReference type="ARBA" id="ARBA00036377"/>
    </source>
</evidence>
<keyword evidence="10" id="KW-1003">Cell membrane</keyword>
<evidence type="ECO:0000256" key="29">
    <source>
        <dbReference type="ARBA" id="ARBA00041677"/>
    </source>
</evidence>
<evidence type="ECO:0000256" key="17">
    <source>
        <dbReference type="ARBA" id="ARBA00022837"/>
    </source>
</evidence>
<evidence type="ECO:0000256" key="2">
    <source>
        <dbReference type="ARBA" id="ARBA00004123"/>
    </source>
</evidence>
<keyword evidence="19" id="KW-0342">GTP-binding</keyword>
<dbReference type="InterPro" id="IPR013808">
    <property type="entry name" value="Transglutaminase_AS"/>
</dbReference>
<keyword evidence="17" id="KW-0106">Calcium</keyword>
<evidence type="ECO:0000256" key="21">
    <source>
        <dbReference type="ARBA" id="ARBA00023242"/>
    </source>
</evidence>
<evidence type="ECO:0000256" key="6">
    <source>
        <dbReference type="ARBA" id="ARBA00004498"/>
    </source>
</evidence>
<dbReference type="InterPro" id="IPR002931">
    <property type="entry name" value="Transglutaminase-like"/>
</dbReference>
<dbReference type="InterPro" id="IPR036238">
    <property type="entry name" value="Transglutaminase_C_sf"/>
</dbReference>
<keyword evidence="15" id="KW-0479">Metal-binding</keyword>
<feature type="domain" description="Transglutaminase-like" evidence="41">
    <location>
        <begin position="272"/>
        <end position="368"/>
    </location>
</feature>
<dbReference type="Ensembl" id="ENSPNAT00000002708.2">
    <property type="protein sequence ID" value="ENSPNAP00000006918.1"/>
    <property type="gene ID" value="ENSPNAG00000002523.2"/>
</dbReference>
<evidence type="ECO:0000256" key="13">
    <source>
        <dbReference type="ARBA" id="ARBA00022670"/>
    </source>
</evidence>
<dbReference type="GO" id="GO:0003810">
    <property type="term" value="F:protein-glutamine gamma-glutamyltransferase activity"/>
    <property type="evidence" value="ECO:0007669"/>
    <property type="project" value="UniProtKB-EC"/>
</dbReference>
<keyword evidence="12" id="KW-0272">Extracellular matrix</keyword>
<dbReference type="InterPro" id="IPR013783">
    <property type="entry name" value="Ig-like_fold"/>
</dbReference>
<comment type="catalytic activity">
    <reaction evidence="25">
        <text>L-glutaminyl-[protein] + L-lysyl-[protein] = [protein]-L-lysyl-N(6)-5-L-glutamyl-[protein] + NH4(+)</text>
        <dbReference type="Rhea" id="RHEA:54816"/>
        <dbReference type="Rhea" id="RHEA-COMP:9752"/>
        <dbReference type="Rhea" id="RHEA-COMP:10207"/>
        <dbReference type="Rhea" id="RHEA-COMP:14005"/>
        <dbReference type="ChEBI" id="CHEBI:28938"/>
        <dbReference type="ChEBI" id="CHEBI:29969"/>
        <dbReference type="ChEBI" id="CHEBI:30011"/>
        <dbReference type="ChEBI" id="CHEBI:138370"/>
        <dbReference type="EC" id="2.3.2.13"/>
    </reaction>
    <physiologicalReaction direction="left-to-right" evidence="25">
        <dbReference type="Rhea" id="RHEA:54817"/>
    </physiologicalReaction>
</comment>
<evidence type="ECO:0000256" key="37">
    <source>
        <dbReference type="ARBA" id="ARBA00047876"/>
    </source>
</evidence>
<evidence type="ECO:0000256" key="4">
    <source>
        <dbReference type="ARBA" id="ARBA00004236"/>
    </source>
</evidence>
<dbReference type="InterPro" id="IPR023608">
    <property type="entry name" value="Transglutaminase_animal"/>
</dbReference>
<keyword evidence="16" id="KW-0547">Nucleotide-binding</keyword>
<feature type="active site" evidence="40">
    <location>
        <position position="280"/>
    </location>
</feature>
<evidence type="ECO:0000313" key="42">
    <source>
        <dbReference type="Ensembl" id="ENSPNAP00000006918.1"/>
    </source>
</evidence>
<reference evidence="42 43" key="1">
    <citation type="submission" date="2020-10" db="EMBL/GenBank/DDBJ databases">
        <title>Pygocentrus nattereri (red-bellied piranha) genome, fPygNat1, primary haplotype.</title>
        <authorList>
            <person name="Myers G."/>
            <person name="Meyer A."/>
            <person name="Karagic N."/>
            <person name="Pippel M."/>
            <person name="Winkler S."/>
            <person name="Tracey A."/>
            <person name="Wood J."/>
            <person name="Formenti G."/>
            <person name="Howe K."/>
            <person name="Fedrigo O."/>
            <person name="Jarvis E.D."/>
        </authorList>
    </citation>
    <scope>NUCLEOTIDE SEQUENCE [LARGE SCALE GENOMIC DNA]</scope>
</reference>
<keyword evidence="11" id="KW-0964">Secreted</keyword>
<comment type="similarity">
    <text evidence="8">Belongs to the transglutaminase superfamily. Transglutaminase family.</text>
</comment>
<comment type="catalytic activity">
    <reaction evidence="36">
        <text>L-glutaminyl-[protein] + H2O = L-glutamyl-[protein] + NH4(+)</text>
        <dbReference type="Rhea" id="RHEA:16441"/>
        <dbReference type="Rhea" id="RHEA-COMP:10207"/>
        <dbReference type="Rhea" id="RHEA-COMP:10208"/>
        <dbReference type="ChEBI" id="CHEBI:15377"/>
        <dbReference type="ChEBI" id="CHEBI:28938"/>
        <dbReference type="ChEBI" id="CHEBI:29973"/>
        <dbReference type="ChEBI" id="CHEBI:30011"/>
        <dbReference type="EC" id="3.5.1.44"/>
    </reaction>
    <physiologicalReaction direction="left-to-right" evidence="36">
        <dbReference type="Rhea" id="RHEA:16442"/>
    </physiologicalReaction>
</comment>
<dbReference type="PANTHER" id="PTHR11590">
    <property type="entry name" value="PROTEIN-GLUTAMINE GAMMA-GLUTAMYLTRANSFERASE"/>
    <property type="match status" value="1"/>
</dbReference>
<dbReference type="FunFam" id="3.90.260.10:FF:000001">
    <property type="entry name" value="Protein-glutamine gamma-glutamyltransferase 2"/>
    <property type="match status" value="1"/>
</dbReference>
<comment type="catalytic activity">
    <reaction evidence="38">
        <text>L-glutaminyl-[protein] + (R)-noradrenaline = 5-(R)-noradrenalinyl-L-glutamyl-[protein] + NH4(+)</text>
        <dbReference type="Rhea" id="RHEA:66560"/>
        <dbReference type="Rhea" id="RHEA-COMP:10207"/>
        <dbReference type="Rhea" id="RHEA-COMP:17054"/>
        <dbReference type="ChEBI" id="CHEBI:28938"/>
        <dbReference type="ChEBI" id="CHEBI:30011"/>
        <dbReference type="ChEBI" id="CHEBI:72587"/>
        <dbReference type="ChEBI" id="CHEBI:167178"/>
    </reaction>
    <physiologicalReaction direction="left-to-right" evidence="38">
        <dbReference type="Rhea" id="RHEA:66561"/>
    </physiologicalReaction>
</comment>
<evidence type="ECO:0000256" key="9">
    <source>
        <dbReference type="ARBA" id="ARBA00022454"/>
    </source>
</evidence>
<dbReference type="GO" id="GO:0007399">
    <property type="term" value="P:nervous system development"/>
    <property type="evidence" value="ECO:0007669"/>
    <property type="project" value="UniProtKB-ARBA"/>
</dbReference>
<organism evidence="42 43">
    <name type="scientific">Pygocentrus nattereri</name>
    <name type="common">Red-bellied piranha</name>
    <dbReference type="NCBI Taxonomy" id="42514"/>
    <lineage>
        <taxon>Eukaryota</taxon>
        <taxon>Metazoa</taxon>
        <taxon>Chordata</taxon>
        <taxon>Craniata</taxon>
        <taxon>Vertebrata</taxon>
        <taxon>Euteleostomi</taxon>
        <taxon>Actinopterygii</taxon>
        <taxon>Neopterygii</taxon>
        <taxon>Teleostei</taxon>
        <taxon>Ostariophysi</taxon>
        <taxon>Characiformes</taxon>
        <taxon>Characoidei</taxon>
        <taxon>Pygocentrus</taxon>
    </lineage>
</organism>
<evidence type="ECO:0000256" key="38">
    <source>
        <dbReference type="ARBA" id="ARBA00048230"/>
    </source>
</evidence>
<dbReference type="PROSITE" id="PS00547">
    <property type="entry name" value="TRANSGLUTAMINASES"/>
    <property type="match status" value="1"/>
</dbReference>
<feature type="active site" evidence="40">
    <location>
        <position position="340"/>
    </location>
</feature>
<keyword evidence="9" id="KW-0158">Chromosome</keyword>
<evidence type="ECO:0000256" key="11">
    <source>
        <dbReference type="ARBA" id="ARBA00022525"/>
    </source>
</evidence>
<evidence type="ECO:0000256" key="32">
    <source>
        <dbReference type="ARBA" id="ARBA00042239"/>
    </source>
</evidence>
<dbReference type="GO" id="GO:0008233">
    <property type="term" value="F:peptidase activity"/>
    <property type="evidence" value="ECO:0007669"/>
    <property type="project" value="UniProtKB-KW"/>
</dbReference>
<dbReference type="SMART" id="SM00460">
    <property type="entry name" value="TGc"/>
    <property type="match status" value="1"/>
</dbReference>
<comment type="subcellular location">
    <subcellularLocation>
        <location evidence="4">Cell membrane</location>
    </subcellularLocation>
    <subcellularLocation>
        <location evidence="5">Chromosome</location>
    </subcellularLocation>
    <subcellularLocation>
        <location evidence="7">Cytoplasm</location>
        <location evidence="7">Cytosol</location>
    </subcellularLocation>
    <subcellularLocation>
        <location evidence="3">Mitochondrion</location>
    </subcellularLocation>
    <subcellularLocation>
        <location evidence="2">Nucleus</location>
    </subcellularLocation>
    <subcellularLocation>
        <location evidence="6">Secreted</location>
        <location evidence="6">Extracellular space</location>
        <location evidence="6">Extracellular matrix</location>
    </subcellularLocation>
</comment>
<reference evidence="42" key="3">
    <citation type="submission" date="2025-09" db="UniProtKB">
        <authorList>
            <consortium name="Ensembl"/>
        </authorList>
    </citation>
    <scope>IDENTIFICATION</scope>
</reference>
<dbReference type="SUPFAM" id="SSF54001">
    <property type="entry name" value="Cysteine proteinases"/>
    <property type="match status" value="1"/>
</dbReference>
<dbReference type="STRING" id="42514.ENSPNAP00000006918"/>
<evidence type="ECO:0000256" key="1">
    <source>
        <dbReference type="ARBA" id="ARBA00001913"/>
    </source>
</evidence>
<dbReference type="GO" id="GO:0005525">
    <property type="term" value="F:GTP binding"/>
    <property type="evidence" value="ECO:0007669"/>
    <property type="project" value="UniProtKB-KW"/>
</dbReference>
<keyword evidence="20" id="KW-0472">Membrane</keyword>
<dbReference type="GO" id="GO:0006508">
    <property type="term" value="P:proteolysis"/>
    <property type="evidence" value="ECO:0007669"/>
    <property type="project" value="UniProtKB-KW"/>
</dbReference>
<dbReference type="GO" id="GO:0005739">
    <property type="term" value="C:mitochondrion"/>
    <property type="evidence" value="ECO:0007669"/>
    <property type="project" value="UniProtKB-SubCell"/>
</dbReference>
<comment type="cofactor">
    <cofactor evidence="1">
        <name>Ca(2+)</name>
        <dbReference type="ChEBI" id="CHEBI:29108"/>
    </cofactor>
</comment>
<dbReference type="InterPro" id="IPR038765">
    <property type="entry name" value="Papain-like_cys_pep_sf"/>
</dbReference>
<evidence type="ECO:0000256" key="25">
    <source>
        <dbReference type="ARBA" id="ARBA00036876"/>
    </source>
</evidence>
<dbReference type="AlphaFoldDB" id="A0A3B4C5C8"/>
<keyword evidence="13" id="KW-0645">Protease</keyword>
<dbReference type="GO" id="GO:0005694">
    <property type="term" value="C:chromosome"/>
    <property type="evidence" value="ECO:0007669"/>
    <property type="project" value="UniProtKB-SubCell"/>
</dbReference>
<dbReference type="Pfam" id="PF01841">
    <property type="entry name" value="Transglut_core"/>
    <property type="match status" value="1"/>
</dbReference>
<dbReference type="PIRSF" id="PIRSF000459">
    <property type="entry name" value="TGM_EBP42"/>
    <property type="match status" value="1"/>
</dbReference>
<evidence type="ECO:0000256" key="20">
    <source>
        <dbReference type="ARBA" id="ARBA00023136"/>
    </source>
</evidence>
<evidence type="ECO:0000256" key="16">
    <source>
        <dbReference type="ARBA" id="ARBA00022741"/>
    </source>
</evidence>
<evidence type="ECO:0000256" key="34">
    <source>
        <dbReference type="ARBA" id="ARBA00043104"/>
    </source>
</evidence>
<dbReference type="GO" id="GO:0005829">
    <property type="term" value="C:cytosol"/>
    <property type="evidence" value="ECO:0007669"/>
    <property type="project" value="UniProtKB-SubCell"/>
</dbReference>
<dbReference type="Pfam" id="PF00868">
    <property type="entry name" value="Transglut_N"/>
    <property type="match status" value="1"/>
</dbReference>
<dbReference type="InterPro" id="IPR001102">
    <property type="entry name" value="Transglutaminase_N"/>
</dbReference>
<evidence type="ECO:0000256" key="10">
    <source>
        <dbReference type="ARBA" id="ARBA00022475"/>
    </source>
</evidence>
<dbReference type="Proteomes" id="UP001501920">
    <property type="component" value="Chromosome 16"/>
</dbReference>
<dbReference type="GeneTree" id="ENSGT01050000244866"/>
<keyword evidence="43" id="KW-1185">Reference proteome</keyword>
<sequence length="607" mass="68930">MNFLAIIRKAMLVQLHCTENNQKHRTDDIAVNRLIVRRGQPFQLTFHAEQAFRPKQDFFQLVVQTGPNASEAKGTKSTFGLQAGCGFGKPWSMELSGSTDKTFTMTVYSPANASIGLYKLSMLTGSTTSTETSIGTLIVLFNPWCEDDWVYLPKEEERQEYVMNEQGLIYSGNCKFIESMSWDFGQFEDDIIDICLKLLDVNPKCLINAKEDCSARCSPVYVGRVVSAMINKDDADDGVIMGRWDGLYRDGVNPGFWSSSVDILRKWFKNACRPVKYGQCWVFAAVMCTVMRCLGIPCRVVTNFESAHDTNENLLVDVYMNDNGLFRNKEDGKDSIWNFHVWVEAWMKRPDISDGGIYDGWQVLDPTPQEMSEGVFCCGPAPVKAILEGETKTNVKYDVPFVYAEVNADIVRWMFRPDGSKIKYSTDRTSVGQFISTKAVGSDKRLDITNQYKYPEGQSPVLHFLCITCLTLYCGNKIISHYMPAGSRAERDRFSRAMRNMFISDDIEDVPAFQAVLMMIQEVVQPVSGSDIKLRLSVRNNRSTPQALSLQINAQAMRYTGIPTEHVYKEQNELQLQPYGGRTVTSTQHTIYVKFERWTQTQFCTCY</sequence>
<evidence type="ECO:0000256" key="27">
    <source>
        <dbReference type="ARBA" id="ARBA00040561"/>
    </source>
</evidence>
<reference evidence="42" key="2">
    <citation type="submission" date="2025-08" db="UniProtKB">
        <authorList>
            <consortium name="Ensembl"/>
        </authorList>
    </citation>
    <scope>IDENTIFICATION</scope>
</reference>
<evidence type="ECO:0000256" key="33">
    <source>
        <dbReference type="ARBA" id="ARBA00042912"/>
    </source>
</evidence>
<dbReference type="Gene3D" id="3.90.260.10">
    <property type="entry name" value="Transglutaminase-like"/>
    <property type="match status" value="1"/>
</dbReference>
<dbReference type="GO" id="GO:0005886">
    <property type="term" value="C:plasma membrane"/>
    <property type="evidence" value="ECO:0007669"/>
    <property type="project" value="UniProtKB-SubCell"/>
</dbReference>
<feature type="active site" evidence="40">
    <location>
        <position position="365"/>
    </location>
</feature>
<dbReference type="SUPFAM" id="SSF49309">
    <property type="entry name" value="Transglutaminase, two C-terminal domains"/>
    <property type="match status" value="1"/>
</dbReference>
<dbReference type="GO" id="GO:0005634">
    <property type="term" value="C:nucleus"/>
    <property type="evidence" value="ECO:0007669"/>
    <property type="project" value="UniProtKB-SubCell"/>
</dbReference>
<dbReference type="GO" id="GO:0046872">
    <property type="term" value="F:metal ion binding"/>
    <property type="evidence" value="ECO:0007669"/>
    <property type="project" value="UniProtKB-KW"/>
</dbReference>
<comment type="catalytic activity">
    <reaction evidence="24">
        <text>L-glutaminyl-[protein] + serotonin = 5-serotonyl-L-glutamyl-[protein] + NH4(+)</text>
        <dbReference type="Rhea" id="RHEA:66552"/>
        <dbReference type="Rhea" id="RHEA-COMP:10207"/>
        <dbReference type="Rhea" id="RHEA-COMP:17052"/>
        <dbReference type="ChEBI" id="CHEBI:28938"/>
        <dbReference type="ChEBI" id="CHEBI:30011"/>
        <dbReference type="ChEBI" id="CHEBI:167174"/>
        <dbReference type="ChEBI" id="CHEBI:350546"/>
    </reaction>
    <physiologicalReaction direction="left-to-right" evidence="24">
        <dbReference type="Rhea" id="RHEA:66553"/>
    </physiologicalReaction>
</comment>
<evidence type="ECO:0000256" key="35">
    <source>
        <dbReference type="ARBA" id="ARBA00043138"/>
    </source>
</evidence>
<dbReference type="InterPro" id="IPR036985">
    <property type="entry name" value="Transglutaminase-like_sf"/>
</dbReference>
<evidence type="ECO:0000256" key="8">
    <source>
        <dbReference type="ARBA" id="ARBA00005968"/>
    </source>
</evidence>
<evidence type="ECO:0000256" key="18">
    <source>
        <dbReference type="ARBA" id="ARBA00023128"/>
    </source>
</evidence>
<dbReference type="InterPro" id="IPR014756">
    <property type="entry name" value="Ig_E-set"/>
</dbReference>
<evidence type="ECO:0000256" key="40">
    <source>
        <dbReference type="PIRSR" id="PIRSR000459-1"/>
    </source>
</evidence>
<evidence type="ECO:0000256" key="22">
    <source>
        <dbReference type="ARBA" id="ARBA00023315"/>
    </source>
</evidence>
<keyword evidence="22" id="KW-0012">Acyltransferase</keyword>
<dbReference type="InterPro" id="IPR050779">
    <property type="entry name" value="Transglutaminase"/>
</dbReference>
<name>A0A3B4C5C8_PYGNA</name>
<evidence type="ECO:0000256" key="39">
    <source>
        <dbReference type="ARBA" id="ARBA00048365"/>
    </source>
</evidence>
<evidence type="ECO:0000256" key="28">
    <source>
        <dbReference type="ARBA" id="ARBA00041650"/>
    </source>
</evidence>
<dbReference type="EC" id="3.5.1.44" evidence="26"/>
<dbReference type="EC" id="2.3.2.13" evidence="23"/>
<evidence type="ECO:0000256" key="23">
    <source>
        <dbReference type="ARBA" id="ARBA00024222"/>
    </source>
</evidence>
<dbReference type="SUPFAM" id="SSF81296">
    <property type="entry name" value="E set domains"/>
    <property type="match status" value="1"/>
</dbReference>
<evidence type="ECO:0000256" key="15">
    <source>
        <dbReference type="ARBA" id="ARBA00022723"/>
    </source>
</evidence>
<comment type="catalytic activity">
    <reaction evidence="39">
        <text>L-glutaminyl-[protein] + dopamine = 5-dopaminyl-L-glutamyl-[protein] + NH4(+)</text>
        <dbReference type="Rhea" id="RHEA:66556"/>
        <dbReference type="Rhea" id="RHEA-COMP:10207"/>
        <dbReference type="Rhea" id="RHEA-COMP:17053"/>
        <dbReference type="ChEBI" id="CHEBI:28938"/>
        <dbReference type="ChEBI" id="CHEBI:30011"/>
        <dbReference type="ChEBI" id="CHEBI:59905"/>
        <dbReference type="ChEBI" id="CHEBI:167175"/>
    </reaction>
    <physiologicalReaction direction="left-to-right" evidence="39">
        <dbReference type="Rhea" id="RHEA:66557"/>
    </physiologicalReaction>
</comment>
<evidence type="ECO:0000256" key="31">
    <source>
        <dbReference type="ARBA" id="ARBA00042105"/>
    </source>
</evidence>
<evidence type="ECO:0000259" key="41">
    <source>
        <dbReference type="SMART" id="SM00460"/>
    </source>
</evidence>
<dbReference type="GO" id="GO:0050568">
    <property type="term" value="F:protein-glutamine glutaminase activity"/>
    <property type="evidence" value="ECO:0007669"/>
    <property type="project" value="UniProtKB-EC"/>
</dbReference>
<proteinExistence type="inferred from homology"/>
<keyword evidence="21" id="KW-0539">Nucleus</keyword>
<evidence type="ECO:0000256" key="12">
    <source>
        <dbReference type="ARBA" id="ARBA00022530"/>
    </source>
</evidence>
<evidence type="ECO:0000256" key="14">
    <source>
        <dbReference type="ARBA" id="ARBA00022679"/>
    </source>
</evidence>
<evidence type="ECO:0000256" key="26">
    <source>
        <dbReference type="ARBA" id="ARBA00039019"/>
    </source>
</evidence>
<evidence type="ECO:0000256" key="7">
    <source>
        <dbReference type="ARBA" id="ARBA00004514"/>
    </source>
</evidence>
<evidence type="ECO:0000256" key="36">
    <source>
        <dbReference type="ARBA" id="ARBA00047868"/>
    </source>
</evidence>
<evidence type="ECO:0000256" key="30">
    <source>
        <dbReference type="ARBA" id="ARBA00042099"/>
    </source>
</evidence>